<comment type="caution">
    <text evidence="2">The sequence shown here is derived from an EMBL/GenBank/DDBJ whole genome shotgun (WGS) entry which is preliminary data.</text>
</comment>
<evidence type="ECO:0000256" key="1">
    <source>
        <dbReference type="SAM" id="MobiDB-lite"/>
    </source>
</evidence>
<dbReference type="Proteomes" id="UP001422759">
    <property type="component" value="Unassembled WGS sequence"/>
</dbReference>
<name>A0ABP5LGY1_9ACTN</name>
<proteinExistence type="predicted"/>
<keyword evidence="3" id="KW-1185">Reference proteome</keyword>
<gene>
    <name evidence="2" type="ORF">GCM10009760_37460</name>
</gene>
<sequence>MGQLAELELELLALVPELPDPLVEAAAGAAAAAEPEEDDPEAVTELVEEERLSVR</sequence>
<dbReference type="EMBL" id="BAAANT010000020">
    <property type="protein sequence ID" value="GAA2147027.1"/>
    <property type="molecule type" value="Genomic_DNA"/>
</dbReference>
<feature type="region of interest" description="Disordered" evidence="1">
    <location>
        <begin position="26"/>
        <end position="55"/>
    </location>
</feature>
<accession>A0ABP5LGY1</accession>
<protein>
    <submittedName>
        <fullName evidence="2">Uncharacterized protein</fullName>
    </submittedName>
</protein>
<feature type="compositionally biased region" description="Acidic residues" evidence="1">
    <location>
        <begin position="34"/>
        <end position="48"/>
    </location>
</feature>
<reference evidence="3" key="1">
    <citation type="journal article" date="2019" name="Int. J. Syst. Evol. Microbiol.">
        <title>The Global Catalogue of Microorganisms (GCM) 10K type strain sequencing project: providing services to taxonomists for standard genome sequencing and annotation.</title>
        <authorList>
            <consortium name="The Broad Institute Genomics Platform"/>
            <consortium name="The Broad Institute Genome Sequencing Center for Infectious Disease"/>
            <person name="Wu L."/>
            <person name="Ma J."/>
        </authorList>
    </citation>
    <scope>NUCLEOTIDE SEQUENCE [LARGE SCALE GENOMIC DNA]</scope>
    <source>
        <strain evidence="3">JCM 14560</strain>
    </source>
</reference>
<evidence type="ECO:0000313" key="2">
    <source>
        <dbReference type="EMBL" id="GAA2147027.1"/>
    </source>
</evidence>
<evidence type="ECO:0000313" key="3">
    <source>
        <dbReference type="Proteomes" id="UP001422759"/>
    </source>
</evidence>
<organism evidence="2 3">
    <name type="scientific">Kitasatospora kazusensis</name>
    <dbReference type="NCBI Taxonomy" id="407974"/>
    <lineage>
        <taxon>Bacteria</taxon>
        <taxon>Bacillati</taxon>
        <taxon>Actinomycetota</taxon>
        <taxon>Actinomycetes</taxon>
        <taxon>Kitasatosporales</taxon>
        <taxon>Streptomycetaceae</taxon>
        <taxon>Kitasatospora</taxon>
    </lineage>
</organism>